<evidence type="ECO:0000256" key="6">
    <source>
        <dbReference type="ARBA" id="ARBA00022777"/>
    </source>
</evidence>
<dbReference type="Pfam" id="PF16575">
    <property type="entry name" value="CLP1_P"/>
    <property type="match status" value="1"/>
</dbReference>
<evidence type="ECO:0000256" key="4">
    <source>
        <dbReference type="ARBA" id="ARBA00022679"/>
    </source>
</evidence>
<comment type="similarity">
    <text evidence="1">Belongs to the Clp1 family. NOL9/GRC3 subfamily.</text>
</comment>
<dbReference type="Gene3D" id="3.40.50.300">
    <property type="entry name" value="P-loop containing nucleotide triphosphate hydrolases"/>
    <property type="match status" value="1"/>
</dbReference>
<organism evidence="10 11">
    <name type="scientific">Hohenbuehelia grisea</name>
    <dbReference type="NCBI Taxonomy" id="104357"/>
    <lineage>
        <taxon>Eukaryota</taxon>
        <taxon>Fungi</taxon>
        <taxon>Dikarya</taxon>
        <taxon>Basidiomycota</taxon>
        <taxon>Agaricomycotina</taxon>
        <taxon>Agaricomycetes</taxon>
        <taxon>Agaricomycetidae</taxon>
        <taxon>Agaricales</taxon>
        <taxon>Pleurotineae</taxon>
        <taxon>Pleurotaceae</taxon>
        <taxon>Hohenbuehelia</taxon>
    </lineage>
</organism>
<dbReference type="EMBL" id="JASNQZ010000012">
    <property type="protein sequence ID" value="KAL0948905.1"/>
    <property type="molecule type" value="Genomic_DNA"/>
</dbReference>
<dbReference type="PANTHER" id="PTHR12755">
    <property type="entry name" value="CLEAVAGE/POLYADENYLATION FACTOR IA SUBUNIT CLP1P"/>
    <property type="match status" value="1"/>
</dbReference>
<keyword evidence="11" id="KW-1185">Reference proteome</keyword>
<dbReference type="InterPro" id="IPR045116">
    <property type="entry name" value="Clp1/Grc3"/>
</dbReference>
<dbReference type="Proteomes" id="UP001556367">
    <property type="component" value="Unassembled WGS sequence"/>
</dbReference>
<evidence type="ECO:0000313" key="11">
    <source>
        <dbReference type="Proteomes" id="UP001556367"/>
    </source>
</evidence>
<accession>A0ABR3IZU7</accession>
<evidence type="ECO:0000259" key="9">
    <source>
        <dbReference type="Pfam" id="PF16575"/>
    </source>
</evidence>
<feature type="compositionally biased region" description="Basic residues" evidence="8">
    <location>
        <begin position="40"/>
        <end position="62"/>
    </location>
</feature>
<feature type="domain" description="Clp1 P-loop" evidence="9">
    <location>
        <begin position="340"/>
        <end position="540"/>
    </location>
</feature>
<comment type="caution">
    <text evidence="10">The sequence shown here is derived from an EMBL/GenBank/DDBJ whole genome shotgun (WGS) entry which is preliminary data.</text>
</comment>
<feature type="region of interest" description="Disordered" evidence="8">
    <location>
        <begin position="1"/>
        <end position="138"/>
    </location>
</feature>
<proteinExistence type="inferred from homology"/>
<keyword evidence="7" id="KW-0067">ATP-binding</keyword>
<protein>
    <recommendedName>
        <fullName evidence="3">Polynucleotide 5'-hydroxyl-kinase GRC3</fullName>
    </recommendedName>
    <alternativeName>
        <fullName evidence="2">Polynucleotide 5'-hydroxyl-kinase grc3</fullName>
    </alternativeName>
</protein>
<evidence type="ECO:0000256" key="3">
    <source>
        <dbReference type="ARBA" id="ARBA00019824"/>
    </source>
</evidence>
<feature type="compositionally biased region" description="Low complexity" evidence="8">
    <location>
        <begin position="1"/>
        <end position="16"/>
    </location>
</feature>
<keyword evidence="5" id="KW-0547">Nucleotide-binding</keyword>
<keyword evidence="6" id="KW-0418">Kinase</keyword>
<evidence type="ECO:0000313" key="10">
    <source>
        <dbReference type="EMBL" id="KAL0948905.1"/>
    </source>
</evidence>
<evidence type="ECO:0000256" key="1">
    <source>
        <dbReference type="ARBA" id="ARBA00011003"/>
    </source>
</evidence>
<evidence type="ECO:0000256" key="2">
    <source>
        <dbReference type="ARBA" id="ARBA00018706"/>
    </source>
</evidence>
<sequence length="741" mass="79883">MLSAIAARRAAQANVAKSPVVQTHEPATESAPEPSSPPRPKSKRKISAHKQPTPKKKQRTAPKPRYYEPQPTDDFNHQEDVITIDSDSDDSLPSGSEPEETIIPKRPYSPSAPVVDSSDEESIPDARDEIQNRPNPSDFLLSSFKPVADDNFIHLSADDLQNLRLPAGDCHAGVALRLLPAETICLVGSYTLTIISGSLVVSGVTLTASSGTHRVFAPKSSPVPVLQCLQSGGAVSDLPSTPQRLLALGRRGGCILILQELRSGVESLGRVCKTFENAFHVRSPVSQSKYDLRLPSAQMVVQPAKDVQRLQSLPSWDASISSLFENEDSTASPGIHLVKGPKNTGKSTFAMLLLNRLLTRYRKVAYLECDLGQSEFTPGGMVALHVLDRFTFGPAFTHPTLPIRAHYIGATTPRSSPSHYLSAIQSLVEFYRLDVETPSLDFADTSDSRNSEKIPLVINSMGWTKGLGADLMQNIEDIVQPTQVYMFDVPAHNSYSAVASIVPSILGSTTVHHTLEPASSSSLNFLPADYRTMNMLSYFYANFPGTSSTILDQATATSWDVSRPLCARAPYEVDSATAFDGVILTGPGSEDVVPSELERVLNGAIVGLVSCDSDALEMSMDAPVPIDPSTSIRIPYLPGAPPPAPSSSACHGLALVRSVSPQLAELHILTPIPAARLGLCRVLVKGEQQLPIWGMLDFSSDSGSVAGVEAGKVPYLQWGKGEGLGGERRRVRRNLMRKGQM</sequence>
<dbReference type="InterPro" id="IPR027417">
    <property type="entry name" value="P-loop_NTPase"/>
</dbReference>
<gene>
    <name evidence="10" type="ORF">HGRIS_009014</name>
</gene>
<evidence type="ECO:0000256" key="8">
    <source>
        <dbReference type="SAM" id="MobiDB-lite"/>
    </source>
</evidence>
<dbReference type="PANTHER" id="PTHR12755:SF3">
    <property type="entry name" value="POLYNUCLEOTIDE 5'-HYDROXYL-KINASE NOL9"/>
    <property type="match status" value="1"/>
</dbReference>
<keyword evidence="4" id="KW-0808">Transferase</keyword>
<dbReference type="InterPro" id="IPR032319">
    <property type="entry name" value="CLP1_P"/>
</dbReference>
<evidence type="ECO:0000256" key="7">
    <source>
        <dbReference type="ARBA" id="ARBA00022840"/>
    </source>
</evidence>
<evidence type="ECO:0000256" key="5">
    <source>
        <dbReference type="ARBA" id="ARBA00022741"/>
    </source>
</evidence>
<name>A0ABR3IZU7_9AGAR</name>
<reference evidence="11" key="1">
    <citation type="submission" date="2024-06" db="EMBL/GenBank/DDBJ databases">
        <title>Multi-omics analyses provide insights into the biosynthesis of the anticancer antibiotic pleurotin in Hohenbuehelia grisea.</title>
        <authorList>
            <person name="Weaver J.A."/>
            <person name="Alberti F."/>
        </authorList>
    </citation>
    <scope>NUCLEOTIDE SEQUENCE [LARGE SCALE GENOMIC DNA]</scope>
    <source>
        <strain evidence="11">T-177</strain>
    </source>
</reference>